<comment type="caution">
    <text evidence="13">The sequence shown here is derived from an EMBL/GenBank/DDBJ whole genome shotgun (WGS) entry which is preliminary data.</text>
</comment>
<keyword evidence="14" id="KW-1185">Reference proteome</keyword>
<proteinExistence type="inferred from homology"/>
<dbReference type="NCBIfam" id="TIGR00054">
    <property type="entry name" value="RIP metalloprotease RseP"/>
    <property type="match status" value="1"/>
</dbReference>
<dbReference type="GO" id="GO:0046872">
    <property type="term" value="F:metal ion binding"/>
    <property type="evidence" value="ECO:0007669"/>
    <property type="project" value="UniProtKB-KW"/>
</dbReference>
<comment type="cofactor">
    <cofactor evidence="1 11">
        <name>Zn(2+)</name>
        <dbReference type="ChEBI" id="CHEBI:29105"/>
    </cofactor>
</comment>
<keyword evidence="6 11" id="KW-0378">Hydrolase</keyword>
<dbReference type="PANTHER" id="PTHR42837:SF2">
    <property type="entry name" value="MEMBRANE METALLOPROTEASE ARASP2, CHLOROPLASTIC-RELATED"/>
    <property type="match status" value="1"/>
</dbReference>
<keyword evidence="8 11" id="KW-1133">Transmembrane helix</keyword>
<dbReference type="GO" id="GO:0016020">
    <property type="term" value="C:membrane"/>
    <property type="evidence" value="ECO:0007669"/>
    <property type="project" value="UniProtKB-SubCell"/>
</dbReference>
<comment type="similarity">
    <text evidence="3 11">Belongs to the peptidase M50B family.</text>
</comment>
<evidence type="ECO:0000256" key="2">
    <source>
        <dbReference type="ARBA" id="ARBA00004141"/>
    </source>
</evidence>
<feature type="domain" description="PDZ" evidence="12">
    <location>
        <begin position="195"/>
        <end position="279"/>
    </location>
</feature>
<evidence type="ECO:0000256" key="3">
    <source>
        <dbReference type="ARBA" id="ARBA00007931"/>
    </source>
</evidence>
<dbReference type="CDD" id="cd23081">
    <property type="entry name" value="cpPDZ_EcRseP-like"/>
    <property type="match status" value="1"/>
</dbReference>
<keyword evidence="11" id="KW-0479">Metal-binding</keyword>
<feature type="transmembrane region" description="Helical" evidence="11">
    <location>
        <begin position="99"/>
        <end position="120"/>
    </location>
</feature>
<dbReference type="Pfam" id="PF02163">
    <property type="entry name" value="Peptidase_M50"/>
    <property type="match status" value="1"/>
</dbReference>
<evidence type="ECO:0000256" key="6">
    <source>
        <dbReference type="ARBA" id="ARBA00022801"/>
    </source>
</evidence>
<evidence type="ECO:0000256" key="5">
    <source>
        <dbReference type="ARBA" id="ARBA00022692"/>
    </source>
</evidence>
<dbReference type="InterPro" id="IPR036034">
    <property type="entry name" value="PDZ_sf"/>
</dbReference>
<dbReference type="AlphaFoldDB" id="A0A423PXL7"/>
<keyword evidence="10 11" id="KW-0472">Membrane</keyword>
<dbReference type="CDD" id="cd06163">
    <property type="entry name" value="S2P-M50_PDZ_RseP-like"/>
    <property type="match status" value="2"/>
</dbReference>
<gene>
    <name evidence="13" type="ORF">SAOR_00320</name>
</gene>
<comment type="subcellular location">
    <subcellularLocation>
        <location evidence="2">Membrane</location>
        <topology evidence="2">Multi-pass membrane protein</topology>
    </subcellularLocation>
</comment>
<dbReference type="EMBL" id="AYKH01000001">
    <property type="protein sequence ID" value="ROO30334.1"/>
    <property type="molecule type" value="Genomic_DNA"/>
</dbReference>
<keyword evidence="7 11" id="KW-0862">Zinc</keyword>
<dbReference type="RefSeq" id="WP_123629722.1">
    <property type="nucleotide sequence ID" value="NZ_AYKH01000001.1"/>
</dbReference>
<evidence type="ECO:0000256" key="9">
    <source>
        <dbReference type="ARBA" id="ARBA00023049"/>
    </source>
</evidence>
<dbReference type="InterPro" id="IPR004387">
    <property type="entry name" value="Pept_M50_Zn"/>
</dbReference>
<dbReference type="SMART" id="SM00228">
    <property type="entry name" value="PDZ"/>
    <property type="match status" value="2"/>
</dbReference>
<evidence type="ECO:0000256" key="10">
    <source>
        <dbReference type="ARBA" id="ARBA00023136"/>
    </source>
</evidence>
<evidence type="ECO:0000256" key="1">
    <source>
        <dbReference type="ARBA" id="ARBA00001947"/>
    </source>
</evidence>
<evidence type="ECO:0000259" key="12">
    <source>
        <dbReference type="PROSITE" id="PS50106"/>
    </source>
</evidence>
<keyword evidence="9 11" id="KW-0482">Metalloprotease</keyword>
<dbReference type="InterPro" id="IPR008915">
    <property type="entry name" value="Peptidase_M50"/>
</dbReference>
<protein>
    <recommendedName>
        <fullName evidence="11">Zinc metalloprotease</fullName>
        <ecNumber evidence="11">3.4.24.-</ecNumber>
    </recommendedName>
</protein>
<dbReference type="Gene3D" id="2.30.42.10">
    <property type="match status" value="2"/>
</dbReference>
<keyword evidence="4" id="KW-0645">Protease</keyword>
<keyword evidence="5 11" id="KW-0812">Transmembrane</keyword>
<dbReference type="InterPro" id="IPR041489">
    <property type="entry name" value="PDZ_6"/>
</dbReference>
<accession>A0A423PXL7</accession>
<sequence length="453" mass="48555">MSDWLMSVPAFIVAIGILVAVHEYGHFWVARRMGVKVLRYSIGFGTRIWGFTGRRSGVEYWLSAIPLGGYVKMLDEREGAVAESEKPYAFNRQHPAKRIAIVAAGPGVNFLFAILAYWFVFMIGVAGIKPVIGPVADGTLAAASGLQARDEIVAIDDRAVGDWQELRLTLLDRGLDGDPITLDVARPDAGRRSITIDLSSAPSDPEALFERLGLAPYQPPATPRIAGVVDDSPAARAGLESGDDVTAIDGRALDSPQALVDYVQARPGERVELDVTRDGERLTLPVTLARVDGDDGEPRGQLGARIGVDAAAWDAMRTTRQLGPLAAIPAAVDKTWEVSALTVRLMARMVTGDVSWRNVSGPIQIANIAGQTASVGLEAFVGFLALVSVSLAVLNLLPVPVLDGGHLLYYSIEWIRGRPLSEAVQVAGQQAGMVALLMLMTLAFYNDILRLLG</sequence>
<evidence type="ECO:0000256" key="11">
    <source>
        <dbReference type="RuleBase" id="RU362031"/>
    </source>
</evidence>
<evidence type="ECO:0000313" key="14">
    <source>
        <dbReference type="Proteomes" id="UP000283993"/>
    </source>
</evidence>
<dbReference type="PANTHER" id="PTHR42837">
    <property type="entry name" value="REGULATOR OF SIGMA-E PROTEASE RSEP"/>
    <property type="match status" value="1"/>
</dbReference>
<feature type="transmembrane region" description="Helical" evidence="11">
    <location>
        <begin position="6"/>
        <end position="29"/>
    </location>
</feature>
<dbReference type="EC" id="3.4.24.-" evidence="11"/>
<name>A0A423PXL7_9GAMM</name>
<organism evidence="13 14">
    <name type="scientific">Salinisphaera orenii MK-B5</name>
    <dbReference type="NCBI Taxonomy" id="856730"/>
    <lineage>
        <taxon>Bacteria</taxon>
        <taxon>Pseudomonadati</taxon>
        <taxon>Pseudomonadota</taxon>
        <taxon>Gammaproteobacteria</taxon>
        <taxon>Salinisphaerales</taxon>
        <taxon>Salinisphaeraceae</taxon>
        <taxon>Salinisphaera</taxon>
    </lineage>
</organism>
<dbReference type="Proteomes" id="UP000283993">
    <property type="component" value="Unassembled WGS sequence"/>
</dbReference>
<dbReference type="PROSITE" id="PS50106">
    <property type="entry name" value="PDZ"/>
    <property type="match status" value="1"/>
</dbReference>
<dbReference type="GO" id="GO:0004222">
    <property type="term" value="F:metalloendopeptidase activity"/>
    <property type="evidence" value="ECO:0007669"/>
    <property type="project" value="InterPro"/>
</dbReference>
<reference evidence="13 14" key="1">
    <citation type="submission" date="2013-10" db="EMBL/GenBank/DDBJ databases">
        <title>Salinisphaera orenii MK-B5 Genome Sequencing.</title>
        <authorList>
            <person name="Lai Q."/>
            <person name="Li C."/>
            <person name="Shao Z."/>
        </authorList>
    </citation>
    <scope>NUCLEOTIDE SEQUENCE [LARGE SCALE GENOMIC DNA]</scope>
    <source>
        <strain evidence="13 14">MK-B5</strain>
    </source>
</reference>
<dbReference type="Pfam" id="PF17820">
    <property type="entry name" value="PDZ_6"/>
    <property type="match status" value="1"/>
</dbReference>
<dbReference type="SUPFAM" id="SSF50156">
    <property type="entry name" value="PDZ domain-like"/>
    <property type="match status" value="2"/>
</dbReference>
<dbReference type="GO" id="GO:0006508">
    <property type="term" value="P:proteolysis"/>
    <property type="evidence" value="ECO:0007669"/>
    <property type="project" value="UniProtKB-KW"/>
</dbReference>
<dbReference type="InterPro" id="IPR001478">
    <property type="entry name" value="PDZ"/>
</dbReference>
<evidence type="ECO:0000256" key="4">
    <source>
        <dbReference type="ARBA" id="ARBA00022670"/>
    </source>
</evidence>
<evidence type="ECO:0000256" key="8">
    <source>
        <dbReference type="ARBA" id="ARBA00022989"/>
    </source>
</evidence>
<evidence type="ECO:0000256" key="7">
    <source>
        <dbReference type="ARBA" id="ARBA00022833"/>
    </source>
</evidence>
<evidence type="ECO:0000313" key="13">
    <source>
        <dbReference type="EMBL" id="ROO30334.1"/>
    </source>
</evidence>